<dbReference type="InterPro" id="IPR008271">
    <property type="entry name" value="Ser/Thr_kinase_AS"/>
</dbReference>
<evidence type="ECO:0000259" key="17">
    <source>
        <dbReference type="PROSITE" id="PS50006"/>
    </source>
</evidence>
<evidence type="ECO:0000256" key="9">
    <source>
        <dbReference type="ARBA" id="ARBA00022777"/>
    </source>
</evidence>
<name>A0A178Z2M6_9EURO</name>
<evidence type="ECO:0000313" key="20">
    <source>
        <dbReference type="Proteomes" id="UP000078343"/>
    </source>
</evidence>
<evidence type="ECO:0000256" key="8">
    <source>
        <dbReference type="ARBA" id="ARBA00022741"/>
    </source>
</evidence>
<feature type="domain" description="FHA" evidence="17">
    <location>
        <begin position="76"/>
        <end position="134"/>
    </location>
</feature>
<dbReference type="PROSITE" id="PS00108">
    <property type="entry name" value="PROTEIN_KINASE_ST"/>
    <property type="match status" value="1"/>
</dbReference>
<keyword evidence="8 15" id="KW-0547">Nucleotide-binding</keyword>
<dbReference type="InterPro" id="IPR045269">
    <property type="entry name" value="Atg1-like"/>
</dbReference>
<organism evidence="19 20">
    <name type="scientific">Fonsecaea erecta</name>
    <dbReference type="NCBI Taxonomy" id="1367422"/>
    <lineage>
        <taxon>Eukaryota</taxon>
        <taxon>Fungi</taxon>
        <taxon>Dikarya</taxon>
        <taxon>Ascomycota</taxon>
        <taxon>Pezizomycotina</taxon>
        <taxon>Eurotiomycetes</taxon>
        <taxon>Chaetothyriomycetidae</taxon>
        <taxon>Chaetothyriales</taxon>
        <taxon>Herpotrichiellaceae</taxon>
        <taxon>Fonsecaea</taxon>
    </lineage>
</organism>
<dbReference type="PANTHER" id="PTHR24348">
    <property type="entry name" value="SERINE/THREONINE-PROTEIN KINASE UNC-51-RELATED"/>
    <property type="match status" value="1"/>
</dbReference>
<accession>A0A178Z2M6</accession>
<dbReference type="InterPro" id="IPR000719">
    <property type="entry name" value="Prot_kinase_dom"/>
</dbReference>
<feature type="compositionally biased region" description="Polar residues" evidence="16">
    <location>
        <begin position="39"/>
        <end position="52"/>
    </location>
</feature>
<feature type="binding site" evidence="15">
    <location>
        <position position="243"/>
    </location>
    <ligand>
        <name>ATP</name>
        <dbReference type="ChEBI" id="CHEBI:30616"/>
    </ligand>
</feature>
<dbReference type="PANTHER" id="PTHR24348:SF22">
    <property type="entry name" value="NON-SPECIFIC SERINE_THREONINE PROTEIN KINASE"/>
    <property type="match status" value="1"/>
</dbReference>
<dbReference type="EC" id="2.7.11.1" evidence="3"/>
<dbReference type="InterPro" id="IPR008984">
    <property type="entry name" value="SMAD_FHA_dom_sf"/>
</dbReference>
<evidence type="ECO:0000256" key="11">
    <source>
        <dbReference type="ARBA" id="ARBA00023006"/>
    </source>
</evidence>
<dbReference type="PROSITE" id="PS50006">
    <property type="entry name" value="FHA_DOMAIN"/>
    <property type="match status" value="1"/>
</dbReference>
<dbReference type="Gene3D" id="3.30.200.20">
    <property type="entry name" value="Phosphorylase Kinase, domain 1"/>
    <property type="match status" value="1"/>
</dbReference>
<keyword evidence="10 15" id="KW-0067">ATP-binding</keyword>
<dbReference type="OrthoDB" id="4159949at2759"/>
<evidence type="ECO:0000256" key="10">
    <source>
        <dbReference type="ARBA" id="ARBA00022840"/>
    </source>
</evidence>
<gene>
    <name evidence="19" type="ORF">AYL99_11780</name>
</gene>
<dbReference type="Proteomes" id="UP000078343">
    <property type="component" value="Unassembled WGS sequence"/>
</dbReference>
<evidence type="ECO:0000256" key="1">
    <source>
        <dbReference type="ARBA" id="ARBA00004623"/>
    </source>
</evidence>
<feature type="domain" description="Protein kinase" evidence="18">
    <location>
        <begin position="214"/>
        <end position="475"/>
    </location>
</feature>
<dbReference type="GO" id="GO:0005776">
    <property type="term" value="C:autophagosome"/>
    <property type="evidence" value="ECO:0007669"/>
    <property type="project" value="TreeGrafter"/>
</dbReference>
<comment type="catalytic activity">
    <reaction evidence="13">
        <text>L-threonyl-[protein] + ATP = O-phospho-L-threonyl-[protein] + ADP + H(+)</text>
        <dbReference type="Rhea" id="RHEA:46608"/>
        <dbReference type="Rhea" id="RHEA-COMP:11060"/>
        <dbReference type="Rhea" id="RHEA-COMP:11605"/>
        <dbReference type="ChEBI" id="CHEBI:15378"/>
        <dbReference type="ChEBI" id="CHEBI:30013"/>
        <dbReference type="ChEBI" id="CHEBI:30616"/>
        <dbReference type="ChEBI" id="CHEBI:61977"/>
        <dbReference type="ChEBI" id="CHEBI:456216"/>
        <dbReference type="EC" id="2.7.11.1"/>
    </reaction>
</comment>
<dbReference type="GO" id="GO:0005524">
    <property type="term" value="F:ATP binding"/>
    <property type="evidence" value="ECO:0007669"/>
    <property type="project" value="UniProtKB-UniRule"/>
</dbReference>
<dbReference type="SUPFAM" id="SSF49879">
    <property type="entry name" value="SMAD/FHA domain"/>
    <property type="match status" value="1"/>
</dbReference>
<evidence type="ECO:0000256" key="15">
    <source>
        <dbReference type="PROSITE-ProRule" id="PRU10141"/>
    </source>
</evidence>
<dbReference type="SUPFAM" id="SSF56112">
    <property type="entry name" value="Protein kinase-like (PK-like)"/>
    <property type="match status" value="1"/>
</dbReference>
<evidence type="ECO:0000256" key="5">
    <source>
        <dbReference type="ARBA" id="ARBA00019599"/>
    </source>
</evidence>
<comment type="catalytic activity">
    <reaction evidence="14">
        <text>L-seryl-[protein] + ATP = O-phospho-L-seryl-[protein] + ADP + H(+)</text>
        <dbReference type="Rhea" id="RHEA:17989"/>
        <dbReference type="Rhea" id="RHEA-COMP:9863"/>
        <dbReference type="Rhea" id="RHEA-COMP:11604"/>
        <dbReference type="ChEBI" id="CHEBI:15378"/>
        <dbReference type="ChEBI" id="CHEBI:29999"/>
        <dbReference type="ChEBI" id="CHEBI:30616"/>
        <dbReference type="ChEBI" id="CHEBI:83421"/>
        <dbReference type="ChEBI" id="CHEBI:456216"/>
        <dbReference type="EC" id="2.7.11.1"/>
    </reaction>
</comment>
<keyword evidence="11" id="KW-0072">Autophagy</keyword>
<dbReference type="GO" id="GO:0000045">
    <property type="term" value="P:autophagosome assembly"/>
    <property type="evidence" value="ECO:0007669"/>
    <property type="project" value="TreeGrafter"/>
</dbReference>
<feature type="compositionally biased region" description="Polar residues" evidence="16">
    <location>
        <begin position="540"/>
        <end position="555"/>
    </location>
</feature>
<keyword evidence="6" id="KW-0723">Serine/threonine-protein kinase</keyword>
<sequence>MATNSDEDLPNIVLLFSDIVGPDEIPELSENARYEFSPSKGNENTLANWSRNQPEEPTPPFLALVFGKHMYSPQGWVFGSSDDTDVCDVQLAKDNTTGISRQHFRIDISPSSNCPRLTNLSNKLIKLYVDGMELPRAKGQSEDIPSSVTIHVGEVTMKAWRPTLSHQEEICYRRNAERFSAEILDSLPRAIGPNATQTSTVIVRFGSNNTVYRREDEAAVGTGSFASVMKVKELGSKKIFAAKVPHHKLSDPASTARKRWESLTAEFQNIVELQHPYIVQAIEVLTGEKASDPPWLIMEWIEDDLSSIELDNRDSHTVLTHVSKGLAYIHAKGFTHRDLKPENVLVQLKNHRLLAAKIADFGTTKYDPSGQMQTYTGTSVYMAPEFWESRLAYSNAVDMWSLGVMAVELLTSMETRLHGWCGVFPPTRDQHHNWIQEVLWPRAADAPHEAKELLLGLLCKTAADRWSAAVCDKWLQEHDIQATGGSKKRPLSLSSQNAAELERGLQRSDDTLRLTTFRAGTIQHPCRAPNPTGEMASVEDQVSSPSGTTASAGLV</sequence>
<dbReference type="RefSeq" id="XP_018687387.1">
    <property type="nucleotide sequence ID" value="XM_018843285.1"/>
</dbReference>
<reference evidence="19 20" key="1">
    <citation type="submission" date="2016-04" db="EMBL/GenBank/DDBJ databases">
        <title>Draft genome of Fonsecaea erecta CBS 125763.</title>
        <authorList>
            <person name="Weiss V.A."/>
            <person name="Vicente V.A."/>
            <person name="Raittz R.T."/>
            <person name="Moreno L.F."/>
            <person name="De Souza E.M."/>
            <person name="Pedrosa F.O."/>
            <person name="Steffens M.B."/>
            <person name="Faoro H."/>
            <person name="Tadra-Sfeir M.Z."/>
            <person name="Najafzadeh M.J."/>
            <person name="Felipe M.S."/>
            <person name="Teixeira M."/>
            <person name="Sun J."/>
            <person name="Xi L."/>
            <person name="Gomes R."/>
            <person name="De Azevedo C.M."/>
            <person name="Salgado C.G."/>
            <person name="Da Silva M.B."/>
            <person name="Nascimento M.F."/>
            <person name="Queiroz-Telles F."/>
            <person name="Attili D.S."/>
            <person name="Gorbushina A."/>
        </authorList>
    </citation>
    <scope>NUCLEOTIDE SEQUENCE [LARGE SCALE GENOMIC DNA]</scope>
    <source>
        <strain evidence="19 20">CBS 125763</strain>
    </source>
</reference>
<dbReference type="InterPro" id="IPR011009">
    <property type="entry name" value="Kinase-like_dom_sf"/>
</dbReference>
<evidence type="ECO:0000256" key="12">
    <source>
        <dbReference type="ARBA" id="ARBA00030237"/>
    </source>
</evidence>
<keyword evidence="9" id="KW-0418">Kinase</keyword>
<dbReference type="SMART" id="SM00220">
    <property type="entry name" value="S_TKc"/>
    <property type="match status" value="1"/>
</dbReference>
<dbReference type="GO" id="GO:0010506">
    <property type="term" value="P:regulation of autophagy"/>
    <property type="evidence" value="ECO:0007669"/>
    <property type="project" value="InterPro"/>
</dbReference>
<proteinExistence type="inferred from homology"/>
<evidence type="ECO:0000256" key="4">
    <source>
        <dbReference type="ARBA" id="ARBA00018572"/>
    </source>
</evidence>
<dbReference type="STRING" id="1367422.A0A178Z2M6"/>
<feature type="region of interest" description="Disordered" evidence="16">
    <location>
        <begin position="34"/>
        <end position="54"/>
    </location>
</feature>
<dbReference type="Gene3D" id="1.10.510.10">
    <property type="entry name" value="Transferase(Phosphotransferase) domain 1"/>
    <property type="match status" value="1"/>
</dbReference>
<evidence type="ECO:0000256" key="16">
    <source>
        <dbReference type="SAM" id="MobiDB-lite"/>
    </source>
</evidence>
<dbReference type="GeneID" id="30015948"/>
<dbReference type="PROSITE" id="PS00107">
    <property type="entry name" value="PROTEIN_KINASE_ATP"/>
    <property type="match status" value="1"/>
</dbReference>
<comment type="subcellular location">
    <subcellularLocation>
        <location evidence="1">Preautophagosomal structure membrane</location>
        <topology evidence="1">Peripheral membrane protein</topology>
    </subcellularLocation>
</comment>
<evidence type="ECO:0000259" key="18">
    <source>
        <dbReference type="PROSITE" id="PS50011"/>
    </source>
</evidence>
<evidence type="ECO:0000256" key="13">
    <source>
        <dbReference type="ARBA" id="ARBA00047899"/>
    </source>
</evidence>
<evidence type="ECO:0000256" key="2">
    <source>
        <dbReference type="ARBA" id="ARBA00005575"/>
    </source>
</evidence>
<dbReference type="GO" id="GO:0005829">
    <property type="term" value="C:cytosol"/>
    <property type="evidence" value="ECO:0007669"/>
    <property type="project" value="TreeGrafter"/>
</dbReference>
<dbReference type="GO" id="GO:0004674">
    <property type="term" value="F:protein serine/threonine kinase activity"/>
    <property type="evidence" value="ECO:0007669"/>
    <property type="project" value="UniProtKB-KW"/>
</dbReference>
<keyword evidence="7" id="KW-0808">Transferase</keyword>
<dbReference type="EMBL" id="LVYI01000016">
    <property type="protein sequence ID" value="OAP54020.1"/>
    <property type="molecule type" value="Genomic_DNA"/>
</dbReference>
<keyword evidence="20" id="KW-1185">Reference proteome</keyword>
<protein>
    <recommendedName>
        <fullName evidence="4">Serine/threonine-protein kinase ATG1</fullName>
        <ecNumber evidence="3">2.7.11.1</ecNumber>
    </recommendedName>
    <alternativeName>
        <fullName evidence="12">Autophagy-related protein 1</fullName>
    </alternativeName>
    <alternativeName>
        <fullName evidence="5">Serine/threonine-protein kinase atg1</fullName>
    </alternativeName>
</protein>
<feature type="region of interest" description="Disordered" evidence="16">
    <location>
        <begin position="520"/>
        <end position="555"/>
    </location>
</feature>
<comment type="caution">
    <text evidence="19">The sequence shown here is derived from an EMBL/GenBank/DDBJ whole genome shotgun (WGS) entry which is preliminary data.</text>
</comment>
<dbReference type="AlphaFoldDB" id="A0A178Z2M6"/>
<dbReference type="Pfam" id="PF00069">
    <property type="entry name" value="Pkinase"/>
    <property type="match status" value="1"/>
</dbReference>
<evidence type="ECO:0000256" key="3">
    <source>
        <dbReference type="ARBA" id="ARBA00012513"/>
    </source>
</evidence>
<dbReference type="GO" id="GO:0034045">
    <property type="term" value="C:phagophore assembly site membrane"/>
    <property type="evidence" value="ECO:0007669"/>
    <property type="project" value="UniProtKB-SubCell"/>
</dbReference>
<evidence type="ECO:0000256" key="7">
    <source>
        <dbReference type="ARBA" id="ARBA00022679"/>
    </source>
</evidence>
<comment type="similarity">
    <text evidence="2">Belongs to the protein kinase superfamily. CAMK Ser/Thr protein kinase family. CHEK2 subfamily.</text>
</comment>
<dbReference type="PROSITE" id="PS50011">
    <property type="entry name" value="PROTEIN_KINASE_DOM"/>
    <property type="match status" value="1"/>
</dbReference>
<evidence type="ECO:0000256" key="14">
    <source>
        <dbReference type="ARBA" id="ARBA00048679"/>
    </source>
</evidence>
<evidence type="ECO:0000256" key="6">
    <source>
        <dbReference type="ARBA" id="ARBA00022527"/>
    </source>
</evidence>
<dbReference type="InterPro" id="IPR017441">
    <property type="entry name" value="Protein_kinase_ATP_BS"/>
</dbReference>
<dbReference type="InterPro" id="IPR000253">
    <property type="entry name" value="FHA_dom"/>
</dbReference>
<evidence type="ECO:0000313" key="19">
    <source>
        <dbReference type="EMBL" id="OAP54020.1"/>
    </source>
</evidence>